<protein>
    <submittedName>
        <fullName evidence="1">Uncharacterized protein</fullName>
    </submittedName>
</protein>
<accession>A0A3M7RWD0</accession>
<reference evidence="1 2" key="1">
    <citation type="journal article" date="2018" name="Sci. Rep.">
        <title>Genomic signatures of local adaptation to the degree of environmental predictability in rotifers.</title>
        <authorList>
            <person name="Franch-Gras L."/>
            <person name="Hahn C."/>
            <person name="Garcia-Roger E.M."/>
            <person name="Carmona M.J."/>
            <person name="Serra M."/>
            <person name="Gomez A."/>
        </authorList>
    </citation>
    <scope>NUCLEOTIDE SEQUENCE [LARGE SCALE GENOMIC DNA]</scope>
    <source>
        <strain evidence="1">HYR1</strain>
    </source>
</reference>
<comment type="caution">
    <text evidence="1">The sequence shown here is derived from an EMBL/GenBank/DDBJ whole genome shotgun (WGS) entry which is preliminary data.</text>
</comment>
<dbReference type="OrthoDB" id="10378705at2759"/>
<gene>
    <name evidence="1" type="ORF">BpHYR1_048295</name>
</gene>
<name>A0A3M7RWD0_BRAPC</name>
<dbReference type="Proteomes" id="UP000276133">
    <property type="component" value="Unassembled WGS sequence"/>
</dbReference>
<evidence type="ECO:0000313" key="2">
    <source>
        <dbReference type="Proteomes" id="UP000276133"/>
    </source>
</evidence>
<evidence type="ECO:0000313" key="1">
    <source>
        <dbReference type="EMBL" id="RNA27759.1"/>
    </source>
</evidence>
<dbReference type="EMBL" id="REGN01002498">
    <property type="protein sequence ID" value="RNA27759.1"/>
    <property type="molecule type" value="Genomic_DNA"/>
</dbReference>
<organism evidence="1 2">
    <name type="scientific">Brachionus plicatilis</name>
    <name type="common">Marine rotifer</name>
    <name type="synonym">Brachionus muelleri</name>
    <dbReference type="NCBI Taxonomy" id="10195"/>
    <lineage>
        <taxon>Eukaryota</taxon>
        <taxon>Metazoa</taxon>
        <taxon>Spiralia</taxon>
        <taxon>Gnathifera</taxon>
        <taxon>Rotifera</taxon>
        <taxon>Eurotatoria</taxon>
        <taxon>Monogononta</taxon>
        <taxon>Pseudotrocha</taxon>
        <taxon>Ploima</taxon>
        <taxon>Brachionidae</taxon>
        <taxon>Brachionus</taxon>
    </lineage>
</organism>
<keyword evidence="2" id="KW-1185">Reference proteome</keyword>
<sequence length="293" mass="34404">MFEDKLKKNDLNKVFSFNDYFSELKVLSPIKNTSKISLSYEFSDEEIYNNSKECIMRNLMNNSNFRKETHFSLEMICKFYDFMKKKTYSPDLLAESLILLHSSKCNGSWHIFRAFFEGFNIKLVGREDCEFYDKLKTLSTILESVKQFLDIRDSSRFKWCSNEEKEVVFILEFIRLMFHETVHVVLRSNTNDLNSSSPLIEKKISQRPLAAEIDLLELGLKTEVKVFHGLLNLLDSLESRILNIPVCSKFLEDFLANKPVVFSIQESGCKTFKEEDFLKMALDYRPNKLQLYA</sequence>
<dbReference type="AlphaFoldDB" id="A0A3M7RWD0"/>
<proteinExistence type="predicted"/>